<gene>
    <name evidence="2" type="ORF">GCM10023200_37590</name>
</gene>
<organism evidence="2 3">
    <name type="scientific">Actinomycetospora chlora</name>
    <dbReference type="NCBI Taxonomy" id="663608"/>
    <lineage>
        <taxon>Bacteria</taxon>
        <taxon>Bacillati</taxon>
        <taxon>Actinomycetota</taxon>
        <taxon>Actinomycetes</taxon>
        <taxon>Pseudonocardiales</taxon>
        <taxon>Pseudonocardiaceae</taxon>
        <taxon>Actinomycetospora</taxon>
    </lineage>
</organism>
<accession>A0ABP9BN74</accession>
<reference evidence="3" key="1">
    <citation type="journal article" date="2019" name="Int. J. Syst. Evol. Microbiol.">
        <title>The Global Catalogue of Microorganisms (GCM) 10K type strain sequencing project: providing services to taxonomists for standard genome sequencing and annotation.</title>
        <authorList>
            <consortium name="The Broad Institute Genomics Platform"/>
            <consortium name="The Broad Institute Genome Sequencing Center for Infectious Disease"/>
            <person name="Wu L."/>
            <person name="Ma J."/>
        </authorList>
    </citation>
    <scope>NUCLEOTIDE SEQUENCE [LARGE SCALE GENOMIC DNA]</scope>
    <source>
        <strain evidence="3">JCM 17979</strain>
    </source>
</reference>
<keyword evidence="3" id="KW-1185">Reference proteome</keyword>
<dbReference type="Pfam" id="PF00561">
    <property type="entry name" value="Abhydrolase_1"/>
    <property type="match status" value="1"/>
</dbReference>
<dbReference type="EMBL" id="BAABHO010000031">
    <property type="protein sequence ID" value="GAA4797792.1"/>
    <property type="molecule type" value="Genomic_DNA"/>
</dbReference>
<dbReference type="PANTHER" id="PTHR43798">
    <property type="entry name" value="MONOACYLGLYCEROL LIPASE"/>
    <property type="match status" value="1"/>
</dbReference>
<comment type="caution">
    <text evidence="2">The sequence shown here is derived from an EMBL/GenBank/DDBJ whole genome shotgun (WGS) entry which is preliminary data.</text>
</comment>
<dbReference type="Gene3D" id="3.40.50.1820">
    <property type="entry name" value="alpha/beta hydrolase"/>
    <property type="match status" value="1"/>
</dbReference>
<dbReference type="PRINTS" id="PR00412">
    <property type="entry name" value="EPOXHYDRLASE"/>
</dbReference>
<evidence type="ECO:0000313" key="3">
    <source>
        <dbReference type="Proteomes" id="UP001500928"/>
    </source>
</evidence>
<sequence>MPTDLARWALRDRVALPTGTIAVDVLGADRPGTPVVLTHGTPSWSYLWRRVAPALATDRPVHLWDLPTYGDSTGTGIPSVAGHARTLAALVEHWGLDAPVLLGHDIGAATVLRAHLVHGTPASALVLADAAVLSPWVTATAAHVQANLEVYRSMPNGPFTAMITAHLRTTVAGTLADDAERAYLERYAGPEGQQRYLDQVSGFSEHDTRDVVARLGEITVPTDVVWGAEDTWLPPSAATTLGETIPGARRHTVPGAGHFLTEDAPEAFLDVLAEVLP</sequence>
<dbReference type="SUPFAM" id="SSF53474">
    <property type="entry name" value="alpha/beta-Hydrolases"/>
    <property type="match status" value="1"/>
</dbReference>
<feature type="domain" description="AB hydrolase-1" evidence="1">
    <location>
        <begin position="34"/>
        <end position="264"/>
    </location>
</feature>
<dbReference type="InterPro" id="IPR000639">
    <property type="entry name" value="Epox_hydrolase-like"/>
</dbReference>
<name>A0ABP9BN74_9PSEU</name>
<evidence type="ECO:0000313" key="2">
    <source>
        <dbReference type="EMBL" id="GAA4797792.1"/>
    </source>
</evidence>
<dbReference type="Proteomes" id="UP001500928">
    <property type="component" value="Unassembled WGS sequence"/>
</dbReference>
<dbReference type="InterPro" id="IPR000073">
    <property type="entry name" value="AB_hydrolase_1"/>
</dbReference>
<protein>
    <submittedName>
        <fullName evidence="2">Alpha/beta hydrolase</fullName>
    </submittedName>
</protein>
<dbReference type="GO" id="GO:0016787">
    <property type="term" value="F:hydrolase activity"/>
    <property type="evidence" value="ECO:0007669"/>
    <property type="project" value="UniProtKB-KW"/>
</dbReference>
<proteinExistence type="predicted"/>
<evidence type="ECO:0000259" key="1">
    <source>
        <dbReference type="Pfam" id="PF00561"/>
    </source>
</evidence>
<dbReference type="RefSeq" id="WP_345418473.1">
    <property type="nucleotide sequence ID" value="NZ_BAABHO010000031.1"/>
</dbReference>
<dbReference type="InterPro" id="IPR050266">
    <property type="entry name" value="AB_hydrolase_sf"/>
</dbReference>
<dbReference type="InterPro" id="IPR029058">
    <property type="entry name" value="AB_hydrolase_fold"/>
</dbReference>
<keyword evidence="2" id="KW-0378">Hydrolase</keyword>